<keyword evidence="8" id="KW-0472">Membrane</keyword>
<dbReference type="PANTHER" id="PTHR12022">
    <property type="entry name" value="UBIQUINOL-CYTOCHROME C REDUCTASE COMPLEX 14 KD PROTEIN"/>
    <property type="match status" value="1"/>
</dbReference>
<dbReference type="InterPro" id="IPR036544">
    <property type="entry name" value="QCR7_sf"/>
</dbReference>
<dbReference type="InterPro" id="IPR003197">
    <property type="entry name" value="QCR7"/>
</dbReference>
<name>A0A7S2LJ82_9DINO</name>
<evidence type="ECO:0000256" key="5">
    <source>
        <dbReference type="ARBA" id="ARBA00022792"/>
    </source>
</evidence>
<evidence type="ECO:0000256" key="8">
    <source>
        <dbReference type="ARBA" id="ARBA00023136"/>
    </source>
</evidence>
<dbReference type="Gene3D" id="1.10.1090.10">
    <property type="entry name" value="Cytochrome b-c1 complex subunit 7"/>
    <property type="match status" value="1"/>
</dbReference>
<dbReference type="EMBL" id="HBGW01062239">
    <property type="protein sequence ID" value="CAD9606229.1"/>
    <property type="molecule type" value="Transcribed_RNA"/>
</dbReference>
<keyword evidence="6" id="KW-0249">Electron transport</keyword>
<keyword evidence="3" id="KW-0813">Transport</keyword>
<sequence>MGSFYRALSKQLIKGYVQQRAVVPWYQQEQQLSLVEQWWKDTCYPVWFKYVKGPYERYQYEHAVAELRGYGLMFDDQHNDKDPIVERAIELLPHDLAVGRHRRLMRAFEMNTKKTHLPVEEQNYDPMVPYLAPFMEEAKFQMQEEQELLNFHPWDRRLYSGPTTGFGETSPYTCFSCW</sequence>
<accession>A0A7S2LJ82</accession>
<dbReference type="GO" id="GO:0045275">
    <property type="term" value="C:respiratory chain complex III"/>
    <property type="evidence" value="ECO:0007669"/>
    <property type="project" value="InterPro"/>
</dbReference>
<keyword evidence="4" id="KW-0679">Respiratory chain</keyword>
<comment type="subcellular location">
    <subcellularLocation>
        <location evidence="1">Mitochondrion inner membrane</location>
        <topology evidence="1">Peripheral membrane protein</topology>
        <orientation evidence="1">Matrix side</orientation>
    </subcellularLocation>
</comment>
<dbReference type="SUPFAM" id="SSF81524">
    <property type="entry name" value="14 kDa protein of cytochrome bc1 complex (Ubiquinol-cytochrome c reductase)"/>
    <property type="match status" value="1"/>
</dbReference>
<evidence type="ECO:0008006" key="10">
    <source>
        <dbReference type="Google" id="ProtNLM"/>
    </source>
</evidence>
<evidence type="ECO:0000256" key="3">
    <source>
        <dbReference type="ARBA" id="ARBA00022448"/>
    </source>
</evidence>
<keyword evidence="5" id="KW-0999">Mitochondrion inner membrane</keyword>
<proteinExistence type="inferred from homology"/>
<evidence type="ECO:0000256" key="2">
    <source>
        <dbReference type="ARBA" id="ARBA00008554"/>
    </source>
</evidence>
<reference evidence="9" key="1">
    <citation type="submission" date="2021-01" db="EMBL/GenBank/DDBJ databases">
        <authorList>
            <person name="Corre E."/>
            <person name="Pelletier E."/>
            <person name="Niang G."/>
            <person name="Scheremetjew M."/>
            <person name="Finn R."/>
            <person name="Kale V."/>
            <person name="Holt S."/>
            <person name="Cochrane G."/>
            <person name="Meng A."/>
            <person name="Brown T."/>
            <person name="Cohen L."/>
        </authorList>
    </citation>
    <scope>NUCLEOTIDE SEQUENCE</scope>
    <source>
        <strain evidence="9">RCC3387</strain>
    </source>
</reference>
<dbReference type="Pfam" id="PF02271">
    <property type="entry name" value="UCR_14kD"/>
    <property type="match status" value="1"/>
</dbReference>
<dbReference type="GO" id="GO:0006122">
    <property type="term" value="P:mitochondrial electron transport, ubiquinol to cytochrome c"/>
    <property type="evidence" value="ECO:0007669"/>
    <property type="project" value="InterPro"/>
</dbReference>
<evidence type="ECO:0000256" key="4">
    <source>
        <dbReference type="ARBA" id="ARBA00022660"/>
    </source>
</evidence>
<evidence type="ECO:0000256" key="7">
    <source>
        <dbReference type="ARBA" id="ARBA00023128"/>
    </source>
</evidence>
<dbReference type="AlphaFoldDB" id="A0A7S2LJ82"/>
<evidence type="ECO:0000313" key="9">
    <source>
        <dbReference type="EMBL" id="CAD9606229.1"/>
    </source>
</evidence>
<protein>
    <recommendedName>
        <fullName evidence="10">Cytochrome b-c1 complex subunit 7</fullName>
    </recommendedName>
</protein>
<evidence type="ECO:0000256" key="1">
    <source>
        <dbReference type="ARBA" id="ARBA00004443"/>
    </source>
</evidence>
<organism evidence="9">
    <name type="scientific">Zooxanthella nutricula</name>
    <dbReference type="NCBI Taxonomy" id="1333877"/>
    <lineage>
        <taxon>Eukaryota</taxon>
        <taxon>Sar</taxon>
        <taxon>Alveolata</taxon>
        <taxon>Dinophyceae</taxon>
        <taxon>Peridiniales</taxon>
        <taxon>Peridiniales incertae sedis</taxon>
        <taxon>Zooxanthella</taxon>
    </lineage>
</organism>
<keyword evidence="7" id="KW-0496">Mitochondrion</keyword>
<evidence type="ECO:0000256" key="6">
    <source>
        <dbReference type="ARBA" id="ARBA00022982"/>
    </source>
</evidence>
<comment type="similarity">
    <text evidence="2">Belongs to the UQCRB/QCR7 family.</text>
</comment>
<gene>
    <name evidence="9" type="ORF">BRAN1462_LOCUS39678</name>
</gene>
<dbReference type="GO" id="GO:0005743">
    <property type="term" value="C:mitochondrial inner membrane"/>
    <property type="evidence" value="ECO:0007669"/>
    <property type="project" value="UniProtKB-SubCell"/>
</dbReference>
<dbReference type="PANTHER" id="PTHR12022:SF0">
    <property type="entry name" value="CYTOCHROME B-C1 COMPLEX SUBUNIT 7"/>
    <property type="match status" value="1"/>
</dbReference>